<accession>A0A6B3NGJ4</accession>
<gene>
    <name evidence="1" type="ORF">F6J89_19160</name>
</gene>
<protein>
    <submittedName>
        <fullName evidence="1">Uncharacterized protein</fullName>
    </submittedName>
</protein>
<dbReference type="EMBL" id="JAAHFQ010000411">
    <property type="protein sequence ID" value="NER29672.1"/>
    <property type="molecule type" value="Genomic_DNA"/>
</dbReference>
<reference evidence="1" key="1">
    <citation type="submission" date="2019-11" db="EMBL/GenBank/DDBJ databases">
        <title>Genomic insights into an expanded diversity of filamentous marine cyanobacteria reveals the extraordinary biosynthetic potential of Moorea and Okeania.</title>
        <authorList>
            <person name="Ferreira Leao T."/>
            <person name="Wang M."/>
            <person name="Moss N."/>
            <person name="Da Silva R."/>
            <person name="Sanders J."/>
            <person name="Nurk S."/>
            <person name="Gurevich A."/>
            <person name="Humphrey G."/>
            <person name="Reher R."/>
            <person name="Zhu Q."/>
            <person name="Belda-Ferre P."/>
            <person name="Glukhov E."/>
            <person name="Rex R."/>
            <person name="Dorrestein P.C."/>
            <person name="Knight R."/>
            <person name="Pevzner P."/>
            <person name="Gerwick W.H."/>
            <person name="Gerwick L."/>
        </authorList>
    </citation>
    <scope>NUCLEOTIDE SEQUENCE</scope>
    <source>
        <strain evidence="1">SIO1C4</strain>
    </source>
</reference>
<sequence length="63" mass="7000">MIHVRGTAVASIILVQCWAGVRFGFPYSLVIGRGWGGGDGERGRWEDGEMMILSKQIKSKYVE</sequence>
<organism evidence="1">
    <name type="scientific">Symploca sp. SIO1C4</name>
    <dbReference type="NCBI Taxonomy" id="2607765"/>
    <lineage>
        <taxon>Bacteria</taxon>
        <taxon>Bacillati</taxon>
        <taxon>Cyanobacteriota</taxon>
        <taxon>Cyanophyceae</taxon>
        <taxon>Coleofasciculales</taxon>
        <taxon>Coleofasciculaceae</taxon>
        <taxon>Symploca</taxon>
    </lineage>
</organism>
<dbReference type="AlphaFoldDB" id="A0A6B3NGJ4"/>
<proteinExistence type="predicted"/>
<comment type="caution">
    <text evidence="1">The sequence shown here is derived from an EMBL/GenBank/DDBJ whole genome shotgun (WGS) entry which is preliminary data.</text>
</comment>
<name>A0A6B3NGJ4_9CYAN</name>
<evidence type="ECO:0000313" key="1">
    <source>
        <dbReference type="EMBL" id="NER29672.1"/>
    </source>
</evidence>